<evidence type="ECO:0000313" key="17">
    <source>
        <dbReference type="EMBL" id="KAK4155770.1"/>
    </source>
</evidence>
<dbReference type="InterPro" id="IPR041938">
    <property type="entry name" value="Hist-Lys_N-MTase_N"/>
</dbReference>
<keyword evidence="11" id="KW-0539">Nucleus</keyword>
<comment type="catalytic activity">
    <reaction evidence="14">
        <text>L-lysyl(20)-[histone H4] + 3 S-adenosyl-L-methionine = N(6),N(6),N(6)-trimethyl-L-lysyl(20)-[histone H4] + 3 S-adenosyl-L-homocysteine + 3 H(+)</text>
        <dbReference type="Rhea" id="RHEA:64456"/>
        <dbReference type="Rhea" id="RHEA-COMP:15554"/>
        <dbReference type="Rhea" id="RHEA-COMP:15998"/>
        <dbReference type="ChEBI" id="CHEBI:15378"/>
        <dbReference type="ChEBI" id="CHEBI:29969"/>
        <dbReference type="ChEBI" id="CHEBI:57856"/>
        <dbReference type="ChEBI" id="CHEBI:59789"/>
        <dbReference type="ChEBI" id="CHEBI:61961"/>
        <dbReference type="EC" id="2.1.1.372"/>
    </reaction>
</comment>
<dbReference type="Proteomes" id="UP001302745">
    <property type="component" value="Unassembled WGS sequence"/>
</dbReference>
<name>A0AAN6VQY5_9PEZI</name>
<keyword evidence="7" id="KW-0489">Methyltransferase</keyword>
<proteinExistence type="predicted"/>
<keyword evidence="18" id="KW-1185">Reference proteome</keyword>
<feature type="compositionally biased region" description="Basic and acidic residues" evidence="15">
    <location>
        <begin position="666"/>
        <end position="682"/>
    </location>
</feature>
<dbReference type="InterPro" id="IPR039977">
    <property type="entry name" value="Suv4-20/Set9"/>
</dbReference>
<dbReference type="SMART" id="SM00317">
    <property type="entry name" value="SET"/>
    <property type="match status" value="1"/>
</dbReference>
<reference evidence="17" key="2">
    <citation type="submission" date="2023-05" db="EMBL/GenBank/DDBJ databases">
        <authorList>
            <consortium name="Lawrence Berkeley National Laboratory"/>
            <person name="Steindorff A."/>
            <person name="Hensen N."/>
            <person name="Bonometti L."/>
            <person name="Westerberg I."/>
            <person name="Brannstrom I.O."/>
            <person name="Guillou S."/>
            <person name="Cros-Aarteil S."/>
            <person name="Calhoun S."/>
            <person name="Haridas S."/>
            <person name="Kuo A."/>
            <person name="Mondo S."/>
            <person name="Pangilinan J."/>
            <person name="Riley R."/>
            <person name="Labutti K."/>
            <person name="Andreopoulos B."/>
            <person name="Lipzen A."/>
            <person name="Chen C."/>
            <person name="Yanf M."/>
            <person name="Daum C."/>
            <person name="Ng V."/>
            <person name="Clum A."/>
            <person name="Ohm R."/>
            <person name="Martin F."/>
            <person name="Silar P."/>
            <person name="Natvig D."/>
            <person name="Lalanne C."/>
            <person name="Gautier V."/>
            <person name="Ament-Velasquez S.L."/>
            <person name="Kruys A."/>
            <person name="Hutchinson M.I."/>
            <person name="Powell A.J."/>
            <person name="Barry K."/>
            <person name="Miller A.N."/>
            <person name="Grigoriev I.V."/>
            <person name="Debuchy R."/>
            <person name="Gladieux P."/>
            <person name="Thoren M.H."/>
            <person name="Johannesson H."/>
        </authorList>
    </citation>
    <scope>NUCLEOTIDE SEQUENCE</scope>
    <source>
        <strain evidence="17">CBS 538.74</strain>
    </source>
</reference>
<feature type="region of interest" description="Disordered" evidence="15">
    <location>
        <begin position="373"/>
        <end position="415"/>
    </location>
</feature>
<dbReference type="InterPro" id="IPR025783">
    <property type="entry name" value="Set9_fungi"/>
</dbReference>
<feature type="region of interest" description="Disordered" evidence="15">
    <location>
        <begin position="289"/>
        <end position="361"/>
    </location>
</feature>
<keyword evidence="9" id="KW-0949">S-adenosyl-L-methionine</keyword>
<accession>A0AAN6VQY5</accession>
<evidence type="ECO:0000256" key="8">
    <source>
        <dbReference type="ARBA" id="ARBA00022679"/>
    </source>
</evidence>
<dbReference type="Pfam" id="PF00856">
    <property type="entry name" value="SET"/>
    <property type="match status" value="1"/>
</dbReference>
<dbReference type="CDD" id="cd10524">
    <property type="entry name" value="SET_Suv4-20-like"/>
    <property type="match status" value="1"/>
</dbReference>
<dbReference type="GO" id="GO:0032259">
    <property type="term" value="P:methylation"/>
    <property type="evidence" value="ECO:0007669"/>
    <property type="project" value="UniProtKB-KW"/>
</dbReference>
<evidence type="ECO:0000256" key="13">
    <source>
        <dbReference type="ARBA" id="ARBA00030653"/>
    </source>
</evidence>
<evidence type="ECO:0000256" key="14">
    <source>
        <dbReference type="ARBA" id="ARBA00048081"/>
    </source>
</evidence>
<evidence type="ECO:0000256" key="11">
    <source>
        <dbReference type="ARBA" id="ARBA00023242"/>
    </source>
</evidence>
<dbReference type="PANTHER" id="PTHR12977">
    <property type="entry name" value="SUPPRESSOR OF VARIEGATION 4-20-RELATED"/>
    <property type="match status" value="1"/>
</dbReference>
<evidence type="ECO:0000256" key="9">
    <source>
        <dbReference type="ARBA" id="ARBA00022691"/>
    </source>
</evidence>
<dbReference type="EC" id="2.1.1.372" evidence="12"/>
<dbReference type="PROSITE" id="PS51567">
    <property type="entry name" value="SAM_MT43_SUVAR420_1"/>
    <property type="match status" value="1"/>
</dbReference>
<keyword evidence="6" id="KW-0158">Chromosome</keyword>
<evidence type="ECO:0000256" key="7">
    <source>
        <dbReference type="ARBA" id="ARBA00022603"/>
    </source>
</evidence>
<dbReference type="Gene3D" id="1.10.10.1700">
    <property type="entry name" value="Histone-lysine N-methyltransferase"/>
    <property type="match status" value="1"/>
</dbReference>
<dbReference type="InterPro" id="IPR046341">
    <property type="entry name" value="SET_dom_sf"/>
</dbReference>
<dbReference type="PROSITE" id="PS50280">
    <property type="entry name" value="SET"/>
    <property type="match status" value="1"/>
</dbReference>
<dbReference type="AlphaFoldDB" id="A0AAN6VQY5"/>
<dbReference type="InterPro" id="IPR001214">
    <property type="entry name" value="SET_dom"/>
</dbReference>
<evidence type="ECO:0000256" key="2">
    <source>
        <dbReference type="ARBA" id="ARBA00004123"/>
    </source>
</evidence>
<dbReference type="EMBL" id="MU856881">
    <property type="protein sequence ID" value="KAK4155770.1"/>
    <property type="molecule type" value="Genomic_DNA"/>
</dbReference>
<evidence type="ECO:0000256" key="5">
    <source>
        <dbReference type="ARBA" id="ARBA00015413"/>
    </source>
</evidence>
<dbReference type="SUPFAM" id="SSF82199">
    <property type="entry name" value="SET domain"/>
    <property type="match status" value="1"/>
</dbReference>
<dbReference type="GO" id="GO:0005694">
    <property type="term" value="C:chromosome"/>
    <property type="evidence" value="ECO:0007669"/>
    <property type="project" value="UniProtKB-SubCell"/>
</dbReference>
<evidence type="ECO:0000256" key="10">
    <source>
        <dbReference type="ARBA" id="ARBA00022853"/>
    </source>
</evidence>
<evidence type="ECO:0000313" key="18">
    <source>
        <dbReference type="Proteomes" id="UP001302745"/>
    </source>
</evidence>
<comment type="caution">
    <text evidence="17">The sequence shown here is derived from an EMBL/GenBank/DDBJ whole genome shotgun (WGS) entry which is preliminary data.</text>
</comment>
<dbReference type="GO" id="GO:0005634">
    <property type="term" value="C:nucleus"/>
    <property type="evidence" value="ECO:0007669"/>
    <property type="project" value="UniProtKB-SubCell"/>
</dbReference>
<evidence type="ECO:0000256" key="15">
    <source>
        <dbReference type="SAM" id="MobiDB-lite"/>
    </source>
</evidence>
<organism evidence="17 18">
    <name type="scientific">Chaetomidium leptoderma</name>
    <dbReference type="NCBI Taxonomy" id="669021"/>
    <lineage>
        <taxon>Eukaryota</taxon>
        <taxon>Fungi</taxon>
        <taxon>Dikarya</taxon>
        <taxon>Ascomycota</taxon>
        <taxon>Pezizomycotina</taxon>
        <taxon>Sordariomycetes</taxon>
        <taxon>Sordariomycetidae</taxon>
        <taxon>Sordariales</taxon>
        <taxon>Chaetomiaceae</taxon>
        <taxon>Chaetomidium</taxon>
    </lineage>
</organism>
<feature type="domain" description="SET" evidence="16">
    <location>
        <begin position="116"/>
        <end position="230"/>
    </location>
</feature>
<reference evidence="17" key="1">
    <citation type="journal article" date="2023" name="Mol. Phylogenet. Evol.">
        <title>Genome-scale phylogeny and comparative genomics of the fungal order Sordariales.</title>
        <authorList>
            <person name="Hensen N."/>
            <person name="Bonometti L."/>
            <person name="Westerberg I."/>
            <person name="Brannstrom I.O."/>
            <person name="Guillou S."/>
            <person name="Cros-Aarteil S."/>
            <person name="Calhoun S."/>
            <person name="Haridas S."/>
            <person name="Kuo A."/>
            <person name="Mondo S."/>
            <person name="Pangilinan J."/>
            <person name="Riley R."/>
            <person name="LaButti K."/>
            <person name="Andreopoulos B."/>
            <person name="Lipzen A."/>
            <person name="Chen C."/>
            <person name="Yan M."/>
            <person name="Daum C."/>
            <person name="Ng V."/>
            <person name="Clum A."/>
            <person name="Steindorff A."/>
            <person name="Ohm R.A."/>
            <person name="Martin F."/>
            <person name="Silar P."/>
            <person name="Natvig D.O."/>
            <person name="Lalanne C."/>
            <person name="Gautier V."/>
            <person name="Ament-Velasquez S.L."/>
            <person name="Kruys A."/>
            <person name="Hutchinson M.I."/>
            <person name="Powell A.J."/>
            <person name="Barry K."/>
            <person name="Miller A.N."/>
            <person name="Grigoriev I.V."/>
            <person name="Debuchy R."/>
            <person name="Gladieux P."/>
            <person name="Hiltunen Thoren M."/>
            <person name="Johannesson H."/>
        </authorList>
    </citation>
    <scope>NUCLEOTIDE SEQUENCE</scope>
    <source>
        <strain evidence="17">CBS 538.74</strain>
    </source>
</reference>
<feature type="region of interest" description="Disordered" evidence="15">
    <location>
        <begin position="659"/>
        <end position="726"/>
    </location>
</feature>
<dbReference type="GO" id="GO:0140943">
    <property type="term" value="F:histone H4K20 trimethyltransferase activity"/>
    <property type="evidence" value="ECO:0007669"/>
    <property type="project" value="UniProtKB-EC"/>
</dbReference>
<dbReference type="Gene3D" id="2.170.270.10">
    <property type="entry name" value="SET domain"/>
    <property type="match status" value="1"/>
</dbReference>
<evidence type="ECO:0000256" key="1">
    <source>
        <dbReference type="ARBA" id="ARBA00001984"/>
    </source>
</evidence>
<protein>
    <recommendedName>
        <fullName evidence="5">Histone-lysine N-methyltransferase SET9</fullName>
        <ecNumber evidence="12">2.1.1.372</ecNumber>
    </recommendedName>
    <alternativeName>
        <fullName evidence="4">Histone-lysine N-methyltransferase set9</fullName>
    </alternativeName>
    <alternativeName>
        <fullName evidence="13">SET domain protein 9</fullName>
    </alternativeName>
</protein>
<keyword evidence="10" id="KW-0156">Chromatin regulator</keyword>
<comment type="subcellular location">
    <subcellularLocation>
        <location evidence="3">Chromosome</location>
    </subcellularLocation>
    <subcellularLocation>
        <location evidence="2">Nucleus</location>
    </subcellularLocation>
</comment>
<evidence type="ECO:0000256" key="6">
    <source>
        <dbReference type="ARBA" id="ARBA00022454"/>
    </source>
</evidence>
<sequence length="726" mass="80021">MPRAPAPASKKRQLTFAQLAAYDDILTDALVDHVYYWTTIPKNRPSYHPSRGVREEEIAKVIQTHLIIDPDLAIAENKLLATDGLGKFHNSLRTPKEKDDFKGHLRRYMSIYLPDCPFEVTATNRYSIESYEASITARRSIRRNEAIKYLNGIQVTVTPAEEAQLALRKKDFSLVVSSRSKLTSLFMGPARFANHDCEANARLVTRGQAGIEIIACRDIELGEEITVTYSESYFGEDNCDCLCQTCEYNLANGWKPVDGAVSVHQSIEGDLFSAAQGYSLRRRRRDRSVSAARSCTSSVTPDIRPRVLKSQRSQKMLGDRASTTDSADPDQPGVASTSKKRSPDAAGLSSPPITPAKRFKPHHYPVLPIPLEAGISRDSSDTGLSGTPVASEDENGSLTEATSPESEKPDLHIMTPDLSPVKQSVEIGNQLDEARLPQISRPVSEQTNGPQAILHTTEIVALANPLEIAAIPESSFPLAETTSAAGDGTPATEVSPIVSDLQEFQETHDRVRQDSETTISEDVSAAAVTASTPGSAPSDEVASAKPVSTAKPKKRRASEKPAPEPVRRHRLPGDYTLTPLLLSEPQTAWIHCTNCNNAFVQKNAYYTQANCFRCERHSKLYGYIWPKTARAGKGDKEERVLDHRTINRFLHPEDEAKVRGRKHWRERLGESKEPTQSEERGSEGGYRGRGRPRLRDGTESDCAGGPEGLLRRSFRARRASAKAMGD</sequence>
<feature type="region of interest" description="Disordered" evidence="15">
    <location>
        <begin position="510"/>
        <end position="571"/>
    </location>
</feature>
<keyword evidence="8" id="KW-0808">Transferase</keyword>
<evidence type="ECO:0000259" key="16">
    <source>
        <dbReference type="PROSITE" id="PS50280"/>
    </source>
</evidence>
<gene>
    <name evidence="17" type="ORF">C8A00DRAFT_13219</name>
</gene>
<dbReference type="PANTHER" id="PTHR12977:SF4">
    <property type="entry name" value="HISTONE-LYSINE N-METHYLTRANSFERASE KMT5B"/>
    <property type="match status" value="1"/>
</dbReference>
<evidence type="ECO:0000256" key="4">
    <source>
        <dbReference type="ARBA" id="ARBA00014232"/>
    </source>
</evidence>
<evidence type="ECO:0000256" key="12">
    <source>
        <dbReference type="ARBA" id="ARBA00024057"/>
    </source>
</evidence>
<comment type="function">
    <text evidence="1">Histone methyltransferase that trimethylates 'Lys-20' of histone H4 to form H4K20me3.</text>
</comment>
<evidence type="ECO:0000256" key="3">
    <source>
        <dbReference type="ARBA" id="ARBA00004286"/>
    </source>
</evidence>